<gene>
    <name evidence="1" type="ORF">I4F81_006081</name>
</gene>
<sequence>MPLTSGKRGRPTSFAGRPLGTQATLAQNAARARDLAMEKESTANMEALQILSGATAHKNLVGTLSAPANRDIPRFRDFLALRADALMAEHVAGITGAGAGTGGDGSSTGGAAAAAAGQAARNRRVAAPTAAAATAAAARGSAPIGAPAGAAAAAAGEATRNRRRAVLTTAAAGGGAHDGLPPGAAAAATDVPATNGRRAPALTARRGGLGAAGGADGDGGDYGGAADESTYGTEEEAPRVAAAATGNATPRHRRVVHRPLKG</sequence>
<evidence type="ECO:0000313" key="1">
    <source>
        <dbReference type="EMBL" id="KAK1863526.1"/>
    </source>
</evidence>
<proteinExistence type="predicted"/>
<organism evidence="1 2">
    <name type="scientific">Pyropia yezoensis</name>
    <name type="common">Susabi-nori</name>
    <name type="synonym">Porphyra yezoensis</name>
    <dbReference type="NCBI Taxonomy" id="2788"/>
    <lineage>
        <taxon>Eukaryota</taxon>
        <taxon>Rhodophyta</taxon>
        <taxon>Bangiophyceae</taxon>
        <taxon>Bangiales</taxon>
        <taxon>Bangiaceae</taxon>
        <taxon>Pyropia</taxon>
    </lineage>
</organism>
<accession>A0ACC3C192</accession>
<reference evidence="1" key="1">
    <citation type="submission" date="2019-11" db="EMBL/GenBank/DDBJ databases">
        <title>Nori genome reveals adaptations in red seaweeds to the harsh intertidal environment.</title>
        <authorList>
            <person name="Wang D."/>
            <person name="Mao Y."/>
        </authorList>
    </citation>
    <scope>NUCLEOTIDE SEQUENCE</scope>
    <source>
        <tissue evidence="1">Gametophyte</tissue>
    </source>
</reference>
<protein>
    <submittedName>
        <fullName evidence="1">Uncharacterized protein</fullName>
    </submittedName>
</protein>
<dbReference type="Proteomes" id="UP000798662">
    <property type="component" value="Chromosome 2"/>
</dbReference>
<keyword evidence="2" id="KW-1185">Reference proteome</keyword>
<comment type="caution">
    <text evidence="1">The sequence shown here is derived from an EMBL/GenBank/DDBJ whole genome shotgun (WGS) entry which is preliminary data.</text>
</comment>
<evidence type="ECO:0000313" key="2">
    <source>
        <dbReference type="Proteomes" id="UP000798662"/>
    </source>
</evidence>
<name>A0ACC3C192_PYRYE</name>
<dbReference type="EMBL" id="CM020619">
    <property type="protein sequence ID" value="KAK1863526.1"/>
    <property type="molecule type" value="Genomic_DNA"/>
</dbReference>